<dbReference type="STRING" id="405436.SAMN05444365_1038"/>
<dbReference type="Pfam" id="PF00440">
    <property type="entry name" value="TetR_N"/>
    <property type="match status" value="1"/>
</dbReference>
<evidence type="ECO:0000256" key="1">
    <source>
        <dbReference type="ARBA" id="ARBA00023015"/>
    </source>
</evidence>
<keyword evidence="2 4" id="KW-0238">DNA-binding</keyword>
<evidence type="ECO:0000256" key="2">
    <source>
        <dbReference type="ARBA" id="ARBA00023125"/>
    </source>
</evidence>
<gene>
    <name evidence="6" type="ORF">SAMN05444365_1038</name>
</gene>
<evidence type="ECO:0000256" key="3">
    <source>
        <dbReference type="ARBA" id="ARBA00023163"/>
    </source>
</evidence>
<dbReference type="InterPro" id="IPR036271">
    <property type="entry name" value="Tet_transcr_reg_TetR-rel_C_sf"/>
</dbReference>
<dbReference type="Pfam" id="PF13305">
    <property type="entry name" value="TetR_C_33"/>
    <property type="match status" value="1"/>
</dbReference>
<dbReference type="InterPro" id="IPR025996">
    <property type="entry name" value="MT1864/Rv1816-like_C"/>
</dbReference>
<dbReference type="OrthoDB" id="71867at2"/>
<protein>
    <submittedName>
        <fullName evidence="6">Transcriptional regulator, TetR family</fullName>
    </submittedName>
</protein>
<dbReference type="SUPFAM" id="SSF46689">
    <property type="entry name" value="Homeodomain-like"/>
    <property type="match status" value="1"/>
</dbReference>
<dbReference type="Proteomes" id="UP000242415">
    <property type="component" value="Unassembled WGS sequence"/>
</dbReference>
<organism evidence="6 7">
    <name type="scientific">Micromonospora pattaloongensis</name>
    <dbReference type="NCBI Taxonomy" id="405436"/>
    <lineage>
        <taxon>Bacteria</taxon>
        <taxon>Bacillati</taxon>
        <taxon>Actinomycetota</taxon>
        <taxon>Actinomycetes</taxon>
        <taxon>Micromonosporales</taxon>
        <taxon>Micromonosporaceae</taxon>
        <taxon>Micromonospora</taxon>
    </lineage>
</organism>
<name>A0A1H3LME5_9ACTN</name>
<dbReference type="RefSeq" id="WP_091554706.1">
    <property type="nucleotide sequence ID" value="NZ_FNPH01000003.1"/>
</dbReference>
<dbReference type="InterPro" id="IPR009057">
    <property type="entry name" value="Homeodomain-like_sf"/>
</dbReference>
<evidence type="ECO:0000259" key="5">
    <source>
        <dbReference type="PROSITE" id="PS50977"/>
    </source>
</evidence>
<keyword evidence="1" id="KW-0805">Transcription regulation</keyword>
<dbReference type="EMBL" id="FNPH01000003">
    <property type="protein sequence ID" value="SDY65480.1"/>
    <property type="molecule type" value="Genomic_DNA"/>
</dbReference>
<feature type="DNA-binding region" description="H-T-H motif" evidence="4">
    <location>
        <begin position="28"/>
        <end position="47"/>
    </location>
</feature>
<reference evidence="7" key="1">
    <citation type="submission" date="2016-10" db="EMBL/GenBank/DDBJ databases">
        <authorList>
            <person name="Varghese N."/>
            <person name="Submissions S."/>
        </authorList>
    </citation>
    <scope>NUCLEOTIDE SEQUENCE [LARGE SCALE GENOMIC DNA]</scope>
    <source>
        <strain evidence="7">DSM 45245</strain>
    </source>
</reference>
<dbReference type="GO" id="GO:0003677">
    <property type="term" value="F:DNA binding"/>
    <property type="evidence" value="ECO:0007669"/>
    <property type="project" value="UniProtKB-UniRule"/>
</dbReference>
<dbReference type="PROSITE" id="PS50977">
    <property type="entry name" value="HTH_TETR_2"/>
    <property type="match status" value="1"/>
</dbReference>
<evidence type="ECO:0000313" key="7">
    <source>
        <dbReference type="Proteomes" id="UP000242415"/>
    </source>
</evidence>
<dbReference type="Gene3D" id="1.10.357.10">
    <property type="entry name" value="Tetracycline Repressor, domain 2"/>
    <property type="match status" value="1"/>
</dbReference>
<dbReference type="SUPFAM" id="SSF48498">
    <property type="entry name" value="Tetracyclin repressor-like, C-terminal domain"/>
    <property type="match status" value="1"/>
</dbReference>
<keyword evidence="7" id="KW-1185">Reference proteome</keyword>
<evidence type="ECO:0000313" key="6">
    <source>
        <dbReference type="EMBL" id="SDY65480.1"/>
    </source>
</evidence>
<sequence>MPRAGLSPGAVVDAALAVIDERGPEALTLAAVAARTGVATPSLYVHVRNLAELRRLVAQRVLTEMAERLGAAVMGRGRDEAVAALFHAWRAYVLAHPARYAAVPAQPRTDPEVAAAAAGLMEVVLAVLRGYGLTGSDAIHAARRLRATAHGFAALEAAGGFGLPEDLDTSYQQVIDMVVASLRGTAAAT</sequence>
<proteinExistence type="predicted"/>
<feature type="domain" description="HTH tetR-type" evidence="5">
    <location>
        <begin position="5"/>
        <end position="65"/>
    </location>
</feature>
<dbReference type="InterPro" id="IPR001647">
    <property type="entry name" value="HTH_TetR"/>
</dbReference>
<accession>A0A1H3LME5</accession>
<evidence type="ECO:0000256" key="4">
    <source>
        <dbReference type="PROSITE-ProRule" id="PRU00335"/>
    </source>
</evidence>
<keyword evidence="3" id="KW-0804">Transcription</keyword>
<dbReference type="AlphaFoldDB" id="A0A1H3LME5"/>
<dbReference type="Gene3D" id="1.10.10.60">
    <property type="entry name" value="Homeodomain-like"/>
    <property type="match status" value="1"/>
</dbReference>